<sequence length="450" mass="52546">MRESSYAPAISNLSGGKTELSPRLKKKTLSQDPAEHHFPLPLPKAGLLVRSSDRSKAISKSITGGSGASYSLPRARLSLSKITSQDEDDRLSNLSVVSLWPDLEATVSFRDMGFELDPFFTRETPDGAILRGFKDEDVEKARRLRNRRCPEDETEYYSKMRHFTEVQKGRAFVSPNEFYEILRKNALKAEDMERESRIKRAQEMFLMHAMGELKGSFIGWKILAAKQRRVKRFLIRRMFDTKRTILVGWFEIAQKYKRAKNMLTKHMANTQQKSFLAWKEYVTKNLKVKRLMMGHMAKLEHRTFRAWADYVGKGKLVREKIGKHLVGAKRERFQRWAKFTETSLKIKRLIGKHFVGMLRSTFLAWFVWTEKSIKAKRMFASHLIGLQKMVFQAWKGVTDELRREREAKLLWLGHQNPEDFFSLGFVEDPTHNVQELPRSYLAPTSKWRSF</sequence>
<feature type="region of interest" description="Disordered" evidence="1">
    <location>
        <begin position="1"/>
        <end position="41"/>
    </location>
</feature>
<evidence type="ECO:0000313" key="3">
    <source>
        <dbReference type="Proteomes" id="UP001165065"/>
    </source>
</evidence>
<dbReference type="OrthoDB" id="201246at2759"/>
<evidence type="ECO:0000313" key="2">
    <source>
        <dbReference type="EMBL" id="GMI46718.1"/>
    </source>
</evidence>
<keyword evidence="3" id="KW-1185">Reference proteome</keyword>
<proteinExistence type="predicted"/>
<gene>
    <name evidence="2" type="ORF">TrCOL_g1664</name>
</gene>
<reference evidence="3" key="1">
    <citation type="journal article" date="2023" name="Commun. Biol.">
        <title>Genome analysis of Parmales, the sister group of diatoms, reveals the evolutionary specialization of diatoms from phago-mixotrophs to photoautotrophs.</title>
        <authorList>
            <person name="Ban H."/>
            <person name="Sato S."/>
            <person name="Yoshikawa S."/>
            <person name="Yamada K."/>
            <person name="Nakamura Y."/>
            <person name="Ichinomiya M."/>
            <person name="Sato N."/>
            <person name="Blanc-Mathieu R."/>
            <person name="Endo H."/>
            <person name="Kuwata A."/>
            <person name="Ogata H."/>
        </authorList>
    </citation>
    <scope>NUCLEOTIDE SEQUENCE [LARGE SCALE GENOMIC DNA]</scope>
</reference>
<comment type="caution">
    <text evidence="2">The sequence shown here is derived from an EMBL/GenBank/DDBJ whole genome shotgun (WGS) entry which is preliminary data.</text>
</comment>
<accession>A0A9W7GLV1</accession>
<dbReference type="Proteomes" id="UP001165065">
    <property type="component" value="Unassembled WGS sequence"/>
</dbReference>
<name>A0A9W7GLV1_9STRA</name>
<organism evidence="2 3">
    <name type="scientific">Triparma columacea</name>
    <dbReference type="NCBI Taxonomy" id="722753"/>
    <lineage>
        <taxon>Eukaryota</taxon>
        <taxon>Sar</taxon>
        <taxon>Stramenopiles</taxon>
        <taxon>Ochrophyta</taxon>
        <taxon>Bolidophyceae</taxon>
        <taxon>Parmales</taxon>
        <taxon>Triparmaceae</taxon>
        <taxon>Triparma</taxon>
    </lineage>
</organism>
<evidence type="ECO:0000256" key="1">
    <source>
        <dbReference type="SAM" id="MobiDB-lite"/>
    </source>
</evidence>
<dbReference type="EMBL" id="BRYA01000310">
    <property type="protein sequence ID" value="GMI46718.1"/>
    <property type="molecule type" value="Genomic_DNA"/>
</dbReference>
<protein>
    <recommendedName>
        <fullName evidence="4">Sfi1 spindle body domain-containing protein</fullName>
    </recommendedName>
</protein>
<dbReference type="AlphaFoldDB" id="A0A9W7GLV1"/>
<evidence type="ECO:0008006" key="4">
    <source>
        <dbReference type="Google" id="ProtNLM"/>
    </source>
</evidence>